<dbReference type="RefSeq" id="NP_650597.2">
    <property type="nucleotide sequence ID" value="NM_142340.4"/>
</dbReference>
<dbReference type="InParanoid" id="Q9VEN2"/>
<dbReference type="IntAct" id="Q9VEN2">
    <property type="interactions" value="2"/>
</dbReference>
<reference evidence="5 6" key="12">
    <citation type="journal article" date="2020" name="EMBO J.">
        <title>Structural basis for centromere maintenance by Drosophila CENP-A chaperone CAL1.</title>
        <authorList>
            <person name="Medina-Pritchard B."/>
            <person name="Lazou V."/>
            <person name="Zou J."/>
            <person name="Byron O."/>
            <person name="Abad M.A."/>
            <person name="Rappsilber J."/>
            <person name="Heun P."/>
            <person name="Jeyaprakash A.A."/>
        </authorList>
    </citation>
    <scope>X-RAY CRYSTALLOGRAPHY (2.27 ANGSTROMS)</scope>
</reference>
<dbReference type="GO" id="GO:0140463">
    <property type="term" value="F:chromatin-protein adaptor activity"/>
    <property type="evidence" value="ECO:0000353"/>
    <property type="project" value="FlyBase"/>
</dbReference>
<feature type="region of interest" description="Disordered" evidence="1">
    <location>
        <begin position="388"/>
        <end position="430"/>
    </location>
</feature>
<feature type="region of interest" description="Disordered" evidence="1">
    <location>
        <begin position="476"/>
        <end position="495"/>
    </location>
</feature>
<dbReference type="UCSC" id="CG5148-RA">
    <property type="organism name" value="d. melanogaster"/>
</dbReference>
<organism evidence="2 4">
    <name type="scientific">Drosophila melanogaster</name>
    <name type="common">Fruit fly</name>
    <dbReference type="NCBI Taxonomy" id="7227"/>
    <lineage>
        <taxon>Eukaryota</taxon>
        <taxon>Metazoa</taxon>
        <taxon>Ecdysozoa</taxon>
        <taxon>Arthropoda</taxon>
        <taxon>Hexapoda</taxon>
        <taxon>Insecta</taxon>
        <taxon>Pterygota</taxon>
        <taxon>Neoptera</taxon>
        <taxon>Endopterygota</taxon>
        <taxon>Diptera</taxon>
        <taxon>Brachycera</taxon>
        <taxon>Muscomorpha</taxon>
        <taxon>Ephydroidea</taxon>
        <taxon>Drosophilidae</taxon>
        <taxon>Drosophila</taxon>
        <taxon>Sophophora</taxon>
    </lineage>
</organism>
<dbReference type="OMA" id="QEHRHHM"/>
<dbReference type="KEGG" id="dme:Dmel_CG5148"/>
<dbReference type="PDBsum" id="6XWS"/>
<reference evidence="2 4" key="1">
    <citation type="journal article" date="2000" name="Science">
        <title>The genome sequence of Drosophila melanogaster.</title>
        <authorList>
            <person name="Adams M.D."/>
            <person name="Celniker S.E."/>
            <person name="Holt R.A."/>
            <person name="Evans C.A."/>
            <person name="Gocayne J.D."/>
            <person name="Amanatides P.G."/>
            <person name="Scherer S.E."/>
            <person name="Li P.W."/>
            <person name="Hoskins R.A."/>
            <person name="Galle R.F."/>
            <person name="George R.A."/>
            <person name="Lewis S.E."/>
            <person name="Richards S."/>
            <person name="Ashburner M."/>
            <person name="Henderson S.N."/>
            <person name="Sutton G.G."/>
            <person name="Wortman J.R."/>
            <person name="Yandell M.D."/>
            <person name="Zhang Q."/>
            <person name="Chen L.X."/>
            <person name="Brandon R.C."/>
            <person name="Rogers Y.H."/>
            <person name="Blazej R.G."/>
            <person name="Champe M."/>
            <person name="Pfeiffer B.D."/>
            <person name="Wan K.H."/>
            <person name="Doyle C."/>
            <person name="Baxter E.G."/>
            <person name="Helt G."/>
            <person name="Nelson C.R."/>
            <person name="Gabor G.L."/>
            <person name="Abril J.F."/>
            <person name="Agbayani A."/>
            <person name="An H.J."/>
            <person name="Andrews-Pfannkoch C."/>
            <person name="Baldwin D."/>
            <person name="Ballew R.M."/>
            <person name="Basu A."/>
            <person name="Baxendale J."/>
            <person name="Bayraktaroglu L."/>
            <person name="Beasley E.M."/>
            <person name="Beeson K.Y."/>
            <person name="Benos P.V."/>
            <person name="Berman B.P."/>
            <person name="Bhandari D."/>
            <person name="Bolshakov S."/>
            <person name="Borkova D."/>
            <person name="Botchan M.R."/>
            <person name="Bouck J."/>
            <person name="Brokstein P."/>
            <person name="Brottier P."/>
            <person name="Burtis K.C."/>
            <person name="Busam D.A."/>
            <person name="Butler H."/>
            <person name="Cadieu E."/>
            <person name="Center A."/>
            <person name="Chandra I."/>
            <person name="Cherry J.M."/>
            <person name="Cawley S."/>
            <person name="Dahlke C."/>
            <person name="Davenport L.B."/>
            <person name="Davies P."/>
            <person name="de Pablos B."/>
            <person name="Delcher A."/>
            <person name="Deng Z."/>
            <person name="Mays A.D."/>
            <person name="Dew I."/>
            <person name="Dietz S.M."/>
            <person name="Dodson K."/>
            <person name="Doup L.E."/>
            <person name="Downes M."/>
            <person name="Dugan-Rocha S."/>
            <person name="Dunkov B.C."/>
            <person name="Dunn P."/>
            <person name="Durbin K.J."/>
            <person name="Evangelista C.C."/>
            <person name="Ferraz C."/>
            <person name="Ferriera S."/>
            <person name="Fleischmann W."/>
            <person name="Fosler C."/>
            <person name="Gabrielian A.E."/>
            <person name="Garg N.S."/>
            <person name="Gelbart W.M."/>
            <person name="Glasser K."/>
            <person name="Glodek A."/>
            <person name="Gong F."/>
            <person name="Gorrell J.H."/>
            <person name="Gu Z."/>
            <person name="Guan P."/>
            <person name="Harris M."/>
            <person name="Harris N.L."/>
            <person name="Harvey D."/>
            <person name="Heiman T.J."/>
            <person name="Hernandez J.R."/>
            <person name="Houck J."/>
            <person name="Hostin D."/>
            <person name="Houston K.A."/>
            <person name="Howland T.J."/>
            <person name="Wei M.H."/>
            <person name="Ibegwam C."/>
            <person name="Jalali M."/>
            <person name="Kalush F."/>
            <person name="Karpen G.H."/>
            <person name="Ke Z."/>
            <person name="Kennison J.A."/>
            <person name="Ketchum K.A."/>
            <person name="Kimmel B.E."/>
            <person name="Kodira C.D."/>
            <person name="Kraft C."/>
            <person name="Kravitz S."/>
            <person name="Kulp D."/>
            <person name="Lai Z."/>
            <person name="Lasko P."/>
            <person name="Lei Y."/>
            <person name="Levitsky A.A."/>
            <person name="Li J."/>
            <person name="Li Z."/>
            <person name="Liang Y."/>
            <person name="Lin X."/>
            <person name="Liu X."/>
            <person name="Mattei B."/>
            <person name="McIntosh T.C."/>
            <person name="McLeod M.P."/>
            <person name="McPherson D."/>
            <person name="Merkulov G."/>
            <person name="Milshina N.V."/>
            <person name="Mobarry C."/>
            <person name="Morris J."/>
            <person name="Moshrefi A."/>
            <person name="Mount S.M."/>
            <person name="Moy M."/>
            <person name="Murphy B."/>
            <person name="Murphy L."/>
            <person name="Muzny D.M."/>
            <person name="Nelson D.L."/>
            <person name="Nelson D.R."/>
            <person name="Nelson K.A."/>
            <person name="Nixon K."/>
            <person name="Nusskern D.R."/>
            <person name="Pacleb J.M."/>
            <person name="Palazzolo M."/>
            <person name="Pittman G.S."/>
            <person name="Pan S."/>
            <person name="Pollard J."/>
            <person name="Puri V."/>
            <person name="Reese M.G."/>
            <person name="Reinert K."/>
            <person name="Remington K."/>
            <person name="Saunders R.D."/>
            <person name="Scheeler F."/>
            <person name="Shen H."/>
            <person name="Shue B.C."/>
            <person name="Siden-Kiamos I."/>
            <person name="Simpson M."/>
            <person name="Skupski M.P."/>
            <person name="Smith T."/>
            <person name="Spier E."/>
            <person name="Spradling A.C."/>
            <person name="Stapleton M."/>
            <person name="Strong R."/>
            <person name="Sun E."/>
            <person name="Svirskas R."/>
            <person name="Tector C."/>
            <person name="Turner R."/>
            <person name="Venter E."/>
            <person name="Wang A.H."/>
            <person name="Wang X."/>
            <person name="Wang Z.Y."/>
            <person name="Wassarman D.A."/>
            <person name="Weinstock G.M."/>
            <person name="Weissenbach J."/>
            <person name="Williams S.M."/>
            <person name="WoodageT"/>
            <person name="Worley K.C."/>
            <person name="Wu D."/>
            <person name="Yang S."/>
            <person name="Yao Q.A."/>
            <person name="Ye J."/>
            <person name="Yeh R.F."/>
            <person name="Zaveri J.S."/>
            <person name="Zhan M."/>
            <person name="Zhang G."/>
            <person name="Zhao Q."/>
            <person name="Zheng L."/>
            <person name="Zheng X.H."/>
            <person name="Zhong F.N."/>
            <person name="Zhong W."/>
            <person name="Zhou X."/>
            <person name="Zhu S."/>
            <person name="Zhu X."/>
            <person name="Smith H.O."/>
            <person name="Gibbs R.A."/>
            <person name="Myers E.W."/>
            <person name="Rubin G.M."/>
            <person name="Venter J.C."/>
        </authorList>
    </citation>
    <scope>NUCLEOTIDE SEQUENCE [LARGE SCALE GENOMIC DNA]</scope>
    <source>
        <strain evidence="4">Berkeley</strain>
    </source>
</reference>
<dbReference type="AGR" id="FB:FBgn0038478"/>
<evidence type="ECO:0000313" key="4">
    <source>
        <dbReference type="Proteomes" id="UP000000803"/>
    </source>
</evidence>
<dbReference type="Bgee" id="FBgn0038478">
    <property type="expression patterns" value="Expressed in cleaving embryo and 129 other cell types or tissues"/>
</dbReference>
<name>Q9VEN2_DROME</name>
<dbReference type="GlyGen" id="Q9VEN2">
    <property type="glycosylation" value="1 site"/>
</dbReference>
<reference evidence="2 4" key="9">
    <citation type="journal article" date="2015" name="G3 (Bethesda)">
        <title>Gene Model Annotations for Drosophila melanogaster: Impact of High-Throughput Data.</title>
        <authorList>
            <consortium name="FlyBase Consortium"/>
            <person name="Matthews B.B."/>
            <person name="Dos Santos G."/>
            <person name="Crosby M.A."/>
            <person name="Emmert D.B."/>
            <person name="St Pierre S.E."/>
            <person name="Gramates L.S."/>
            <person name="Zhou P."/>
            <person name="Schroeder A.J."/>
            <person name="Falls K."/>
            <person name="Strelets V."/>
            <person name="Russo S.M."/>
            <person name="Gelbart W.M."/>
            <person name="null"/>
        </authorList>
    </citation>
    <scope>NUCLEOTIDE SEQUENCE [LARGE SCALE GENOMIC DNA]</scope>
    <source>
        <strain evidence="4">Berkeley</strain>
    </source>
</reference>
<evidence type="ECO:0000256" key="1">
    <source>
        <dbReference type="SAM" id="MobiDB-lite"/>
    </source>
</evidence>
<dbReference type="OrthoDB" id="8021929at2759"/>
<dbReference type="PDB" id="6XWT">
    <property type="method" value="X-ray"/>
    <property type="resolution" value="3.47 A"/>
    <property type="chains" value="E/F=1-979"/>
</dbReference>
<dbReference type="STRING" id="7227.FBpp0082841"/>
<dbReference type="PDB" id="6XWS">
    <property type="method" value="X-ray"/>
    <property type="resolution" value="4.36 A"/>
    <property type="chains" value="C=1-47"/>
</dbReference>
<keyword evidence="4" id="KW-1185">Reference proteome</keyword>
<dbReference type="GO" id="GO:0034080">
    <property type="term" value="P:CENP-A containing chromatin assembly"/>
    <property type="evidence" value="ECO:0000314"/>
    <property type="project" value="FlyBase"/>
</dbReference>
<evidence type="ECO:0000313" key="2">
    <source>
        <dbReference type="EMBL" id="AAF55389.1"/>
    </source>
</evidence>
<reference evidence="2 4" key="10">
    <citation type="journal article" date="2015" name="G3 (Bethesda)">
        <title>Gene Model Annotations for Drosophila melanogaster: The Rule-Benders.</title>
        <authorList>
            <consortium name="FlyBase Consortium"/>
            <person name="Crosby M.A."/>
            <person name="Gramates L.S."/>
            <person name="Dos Santos G."/>
            <person name="Matthews B.B."/>
            <person name="St Pierre S.E."/>
            <person name="Zhou P."/>
            <person name="Schroeder A.J."/>
            <person name="Falls K."/>
            <person name="Emmert D.B."/>
            <person name="Russo S.M."/>
            <person name="Gelbart W.M."/>
            <person name="null"/>
        </authorList>
    </citation>
    <scope>NUCLEOTIDE SEQUENCE [LARGE SCALE GENOMIC DNA]</scope>
    <source>
        <strain evidence="4">Berkeley</strain>
    </source>
</reference>
<dbReference type="FlyBase" id="FBgn0038478">
    <property type="gene designation" value="cal1"/>
</dbReference>
<evidence type="ECO:0007829" key="5">
    <source>
        <dbReference type="PDB" id="6XWS"/>
    </source>
</evidence>
<dbReference type="Proteomes" id="UP000000803">
    <property type="component" value="Chromosome 3R"/>
</dbReference>
<dbReference type="GO" id="GO:0005730">
    <property type="term" value="C:nucleolus"/>
    <property type="evidence" value="ECO:0000314"/>
    <property type="project" value="FlyBase"/>
</dbReference>
<feature type="region of interest" description="Disordered" evidence="1">
    <location>
        <begin position="810"/>
        <end position="843"/>
    </location>
</feature>
<reference evidence="2 4" key="7">
    <citation type="journal article" date="2007" name="Science">
        <title>The Release 5.1 annotation of Drosophila melanogaster heterochromatin.</title>
        <authorList>
            <person name="Smith C.D."/>
            <person name="Shu S."/>
            <person name="Mungall C.J."/>
            <person name="Karpen G.H."/>
        </authorList>
    </citation>
    <scope>NUCLEOTIDE SEQUENCE [LARGE SCALE GENOMIC DNA]</scope>
    <source>
        <strain evidence="4">Berkeley</strain>
    </source>
</reference>
<dbReference type="SMR" id="Q9VEN2"/>
<dbReference type="PDBsum" id="6XWV"/>
<dbReference type="GO" id="GO:0000775">
    <property type="term" value="C:chromosome, centromeric region"/>
    <property type="evidence" value="ECO:0000314"/>
    <property type="project" value="FlyBase"/>
</dbReference>
<evidence type="ECO:0007829" key="6">
    <source>
        <dbReference type="PDB" id="6XWT"/>
    </source>
</evidence>
<dbReference type="ExpressionAtlas" id="Q9VEN2">
    <property type="expression patterns" value="baseline and differential"/>
</dbReference>
<dbReference type="eggNOG" id="ENOG502TIY2">
    <property type="taxonomic scope" value="Eukaryota"/>
</dbReference>
<reference evidence="2 4" key="2">
    <citation type="journal article" date="2002" name="Genome Biol.">
        <title>Finishing a whole-genome shotgun: release 3 of the Drosophila melanogaster euchromatic genome sequence.</title>
        <authorList>
            <person name="Celniker S.E."/>
            <person name="Wheeler D.A."/>
            <person name="Kronmiller B."/>
            <person name="Carlson J.W."/>
            <person name="Halpern A."/>
            <person name="Patel S."/>
            <person name="Adams M."/>
            <person name="Champe M."/>
            <person name="Dugan S.P."/>
            <person name="Frise E."/>
            <person name="Hodgson A."/>
            <person name="George R.A."/>
            <person name="Hoskins R.A."/>
            <person name="Laverty T."/>
            <person name="Muzny D.M."/>
            <person name="Nelson C.R."/>
            <person name="Pacleb J.M."/>
            <person name="Park S."/>
            <person name="Pfeiffer B.D."/>
            <person name="Richards S."/>
            <person name="Sodergren E.J."/>
            <person name="Svirskas R."/>
            <person name="Tabor P.E."/>
            <person name="Wan K."/>
            <person name="Stapleton M."/>
            <person name="Sutton G.G."/>
            <person name="Venter C."/>
            <person name="Weinstock G."/>
            <person name="Scherer S.E."/>
            <person name="Myers E.W."/>
            <person name="Gibbs R.A."/>
            <person name="Rubin G.M."/>
        </authorList>
    </citation>
    <scope>NUCLEOTIDE SEQUENCE [LARGE SCALE GENOMIC DNA]</scope>
    <source>
        <strain evidence="4">Berkeley</strain>
    </source>
</reference>
<dbReference type="PDB" id="6XWV">
    <property type="method" value="X-ray"/>
    <property type="resolution" value="2.27 A"/>
    <property type="chains" value="E=1-979"/>
</dbReference>
<dbReference type="GO" id="GO:0000776">
    <property type="term" value="C:kinetochore"/>
    <property type="evidence" value="ECO:0000314"/>
    <property type="project" value="FlyBase"/>
</dbReference>
<keyword evidence="5 6" id="KW-0002">3D-structure</keyword>
<dbReference type="GO" id="GO:0140713">
    <property type="term" value="F:histone chaperone activity"/>
    <property type="evidence" value="ECO:0000314"/>
    <property type="project" value="FlyBase"/>
</dbReference>
<gene>
    <name evidence="2 3" type="primary">cal1</name>
    <name evidence="2" type="synonym">CAL1</name>
    <name evidence="2" type="synonym">Cal1</name>
    <name evidence="2" type="synonym">CLD2</name>
    <name evidence="2" type="synonym">Dmel\CG5148</name>
    <name evidence="2 3" type="ORF">CG5148</name>
    <name evidence="2" type="ORF">Dmel_CG5148</name>
</gene>
<feature type="compositionally biased region" description="Polar residues" evidence="1">
    <location>
        <begin position="534"/>
        <end position="543"/>
    </location>
</feature>
<dbReference type="EMBL" id="AE014297">
    <property type="protein sequence ID" value="AAF55389.1"/>
    <property type="molecule type" value="Genomic_DNA"/>
</dbReference>
<evidence type="ECO:0000313" key="3">
    <source>
        <dbReference type="FlyBase" id="FBgn0038478"/>
    </source>
</evidence>
<reference evidence="2 4" key="3">
    <citation type="journal article" date="2002" name="Genome Biol.">
        <title>Annotation of the Drosophila melanogaster euchromatic genome: a systematic review.</title>
        <authorList>
            <person name="Misra S."/>
            <person name="Crosby M.A."/>
            <person name="Mungall C.J."/>
            <person name="Matthews B.B."/>
            <person name="Campbell K.S."/>
            <person name="Hradecky P."/>
            <person name="Huang Y."/>
            <person name="Kaminker J.S."/>
            <person name="Millburn G.H."/>
            <person name="Prochnik S.E."/>
            <person name="Smith C.D."/>
            <person name="Tupy J.L."/>
            <person name="Whitfied E.J."/>
            <person name="Bayraktaroglu L."/>
            <person name="Berman B.P."/>
            <person name="Bettencourt B.R."/>
            <person name="Celniker S.E."/>
            <person name="de Grey A.D."/>
            <person name="Drysdale R.A."/>
            <person name="Harris N.L."/>
            <person name="Richter J."/>
            <person name="Russo S."/>
            <person name="Schroeder A.J."/>
            <person name="Shu S.Q."/>
            <person name="Stapleton M."/>
            <person name="Yamada C."/>
            <person name="Ashburner M."/>
            <person name="Gelbart W.M."/>
            <person name="Rubin G.M."/>
            <person name="Lewis S.E."/>
        </authorList>
    </citation>
    <scope>GENOME REANNOTATION</scope>
    <source>
        <strain evidence="4">Berkeley</strain>
    </source>
</reference>
<accession>Q9VEN2</accession>
<reference evidence="2 4" key="6">
    <citation type="journal article" date="2005" name="PLoS Comput. Biol.">
        <title>Combined evidence annotation of transposable elements in genome sequences.</title>
        <authorList>
            <person name="Quesneville H."/>
            <person name="Bergman C.M."/>
            <person name="Andrieu O."/>
            <person name="Autard D."/>
            <person name="Nouaud D."/>
            <person name="Ashburner M."/>
            <person name="Anxolabehere D."/>
        </authorList>
    </citation>
    <scope>NUCLEOTIDE SEQUENCE [LARGE SCALE GENOMIC DNA]</scope>
    <source>
        <strain evidence="4">Berkeley</strain>
    </source>
</reference>
<sequence length="979" mass="109539">MANAVVDEETLEAMVYERSKAWSSKMADFASLEDGMEIDVAEFDNLFHGEDEDPDLDDVAKEAVEDNVPDEAKLEMGHINATSVTELTLILCANEDNEAKAEIEEILNQTVPVVEEHKRKWREAGLDRILDTFDEKQIEHHVGRWMRRHNSVYLEASPPKYLPPHHNSISDESDESMHSIDTARYIQQSRRRNAHMTNKNMTTIKMYRKHSHKRDELRAKYAYGDEQEHRHHMQAVLLRRRERERQLAYLASTPMQCVYSSGHHMRRKNLRKRRINSWMFDSASSSEEDTSFGGCDCHSCRRHYALSRSVYQSCPYGRGQREYHHRQMASRTMHTMRRQHTFDMEMDLRPRLPENECSCCNSDRLCSNVIHIANSSTEEWVVENRSNHLTQETQEKTRKQKHQPMDARKVSHQPVCSKGHEQKPLSSKATSVSKLVLSKEKYMQMFDSESSDEDNALAKKGLLCCSDKKKGMTFPTPNAAGKITHPTSSAKKAIRKEARPNGLAQIQEEGPTATNSPIESTYLPVAHMKSVSIDGSSGTSATFESPAKKAPKRGIRETSPLNGNELQQLISTIPIADEKASSLMEKVDNCIGRESFDDRNKDFMHMENSSTKTAVEKSTKQKRVSGKKSEIPKSIITNNEILEKNSTETLSEKQVAAKAKKQSVRKTGATGKPSTSRLKKSEKTKTTSSVTSTSKLEQVREEESDVSSEVLAKPKPQCSTTASILKQGGDGASNSEDDLQIALAMSKATYKEEQQKRKKTKREPSNKQPQSPAEKSMTVFNNQSVACNSTALANDTACYRVLPKRRGVKRAAAVSTTEEKTATNSSSSPTSSLEEMGSPTGGDPDCTVVTSTTGCEPPASERQEIPATIKITKRGILLHSPSAPEGASFTLTEQGLGKIIGERWARKYLKYHIGSRSFDSRHSVYYQPTPQLAAALSAPQDAQNIGNISGSSASDDDIFEQINRYGTVYSILENNSGDK</sequence>
<dbReference type="VEuPathDB" id="VectorBase:FBgn0038478"/>
<dbReference type="GO" id="GO:0016321">
    <property type="term" value="P:female meiosis chromosome segregation"/>
    <property type="evidence" value="ECO:0000315"/>
    <property type="project" value="FlyBase"/>
</dbReference>
<dbReference type="PaxDb" id="7227-FBpp0082841"/>
<feature type="compositionally biased region" description="Basic and acidic residues" evidence="1">
    <location>
        <begin position="393"/>
        <end position="409"/>
    </location>
</feature>
<reference evidence="2 4" key="8">
    <citation type="journal article" date="2007" name="Science">
        <title>Sequence finishing and mapping of Drosophila melanogaster heterochromatin.</title>
        <authorList>
            <person name="Hoskins R.A."/>
            <person name="Carlson J.W."/>
            <person name="Kennedy C."/>
            <person name="Acevedo D."/>
            <person name="Evans-Holm M."/>
            <person name="Frise E."/>
            <person name="Wan K.H."/>
            <person name="Park S."/>
            <person name="Mendez-Lago M."/>
            <person name="Rossi F."/>
            <person name="Villasante A."/>
            <person name="Dimitri P."/>
            <person name="Karpen G.H."/>
            <person name="Celniker S.E."/>
        </authorList>
    </citation>
    <scope>NUCLEOTIDE SEQUENCE [LARGE SCALE GENOMIC DNA]</scope>
    <source>
        <strain evidence="4">Berkeley</strain>
    </source>
</reference>
<feature type="compositionally biased region" description="Low complexity" evidence="1">
    <location>
        <begin position="686"/>
        <end position="695"/>
    </location>
</feature>
<feature type="compositionally biased region" description="Polar residues" evidence="1">
    <location>
        <begin position="766"/>
        <end position="779"/>
    </location>
</feature>
<dbReference type="CTD" id="42065"/>
<dbReference type="CDD" id="cd21840">
    <property type="entry name" value="CAL1_NTD"/>
    <property type="match status" value="1"/>
</dbReference>
<protein>
    <submittedName>
        <fullName evidence="2">Chromosome alignment defect 1</fullName>
    </submittedName>
</protein>
<dbReference type="BioGRID-ORCS" id="42065">
    <property type="hits" value="1 hit in 1 CRISPR screen"/>
</dbReference>
<dbReference type="GO" id="GO:0051382">
    <property type="term" value="P:kinetochore assembly"/>
    <property type="evidence" value="ECO:0000314"/>
    <property type="project" value="FlyBase"/>
</dbReference>
<dbReference type="FunCoup" id="Q9VEN2">
    <property type="interactions" value="188"/>
</dbReference>
<reference evidence="2 4" key="4">
    <citation type="journal article" date="2002" name="Genome Biol.">
        <title>The transposable elements of the Drosophila melanogaster euchromatin: a genomics perspective.</title>
        <authorList>
            <person name="Kaminker J.S."/>
            <person name="Bergman C.M."/>
            <person name="Kronmiller B."/>
            <person name="Carlson J."/>
            <person name="Svirskas R."/>
            <person name="Patel S."/>
            <person name="Frise E."/>
            <person name="Wheeler D.A."/>
            <person name="Lewis S.E."/>
            <person name="Rubin G.M."/>
            <person name="Ashburner M."/>
            <person name="Celniker S.E."/>
        </authorList>
    </citation>
    <scope>NUCLEOTIDE SEQUENCE [LARGE SCALE GENOMIC DNA]</scope>
    <source>
        <strain evidence="4">Berkeley</strain>
    </source>
</reference>
<dbReference type="HOGENOM" id="CLU_342035_0_0_1"/>
<reference evidence="2 4" key="11">
    <citation type="journal article" date="2015" name="Genome Res.">
        <title>The Release 6 reference sequence of the Drosophila melanogaster genome.</title>
        <authorList>
            <person name="Hoskins R.A."/>
            <person name="Carlson J.W."/>
            <person name="Wan K.H."/>
            <person name="Park S."/>
            <person name="Mendez I."/>
            <person name="Galle S.E."/>
            <person name="Booth B.W."/>
            <person name="Pfeiffer B.D."/>
            <person name="George R.A."/>
            <person name="Svirskas R."/>
            <person name="Krzywinski M."/>
            <person name="Schein J."/>
            <person name="Accardo M.C."/>
            <person name="Damia E."/>
            <person name="Messina G."/>
            <person name="Mendez-Lago M."/>
            <person name="de Pablos B."/>
            <person name="Demakova O.V."/>
            <person name="Andreyeva E.N."/>
            <person name="Boldyreva L.V."/>
            <person name="Marra M."/>
            <person name="Carvalho A.B."/>
            <person name="Dimitri P."/>
            <person name="Villasante A."/>
            <person name="Zhimulev I.F."/>
            <person name="Rubin G.M."/>
            <person name="Karpen G.H."/>
            <person name="Celniker S.E."/>
        </authorList>
    </citation>
    <scope>NUCLEOTIDE SEQUENCE [LARGE SCALE GENOMIC DNA]</scope>
    <source>
        <strain evidence="4">Berkeley</strain>
    </source>
</reference>
<feature type="region of interest" description="Disordered" evidence="1">
    <location>
        <begin position="606"/>
        <end position="779"/>
    </location>
</feature>
<dbReference type="PDBsum" id="6XWT"/>
<dbReference type="GeneID" id="42065"/>
<dbReference type="AlphaFoldDB" id="Q9VEN2"/>
<feature type="region of interest" description="Disordered" evidence="1">
    <location>
        <begin position="534"/>
        <end position="560"/>
    </location>
</feature>
<reference evidence="2 4" key="5">
    <citation type="journal article" date="2002" name="Genome Biol.">
        <title>Heterochromatic sequences in a Drosophila whole-genome shotgun assembly.</title>
        <authorList>
            <person name="Hoskins R.A."/>
            <person name="Smith C.D."/>
            <person name="Carlson J.W."/>
            <person name="Carvalho A.B."/>
            <person name="Halpern A."/>
            <person name="Kaminker J.S."/>
            <person name="Kennedy C."/>
            <person name="Mungall C.J."/>
            <person name="Sullivan B.A."/>
            <person name="Sutton G.G."/>
            <person name="Yasuhara J.C."/>
            <person name="Wakimoto B.T."/>
            <person name="Myers E.W."/>
            <person name="Celniker S.E."/>
            <person name="Rubin G.M."/>
            <person name="Karpen G.H."/>
        </authorList>
    </citation>
    <scope>NUCLEOTIDE SEQUENCE [LARGE SCALE GENOMIC DNA]</scope>
    <source>
        <strain evidence="4">Berkeley</strain>
    </source>
</reference>
<dbReference type="PhylomeDB" id="Q9VEN2"/>
<proteinExistence type="evidence at protein level"/>